<reference evidence="1" key="1">
    <citation type="journal article" date="2012" name="PLoS ONE">
        <title>Gene sets for utilization of primary and secondary nutrition supplies in the distal gut of endangered iberian lynx.</title>
        <authorList>
            <person name="Alcaide M."/>
            <person name="Messina E."/>
            <person name="Richter M."/>
            <person name="Bargiela R."/>
            <person name="Peplies J."/>
            <person name="Huws S.A."/>
            <person name="Newbold C.J."/>
            <person name="Golyshin P.N."/>
            <person name="Simon M.A."/>
            <person name="Lopez G."/>
            <person name="Yakimov M.M."/>
            <person name="Ferrer M."/>
        </authorList>
    </citation>
    <scope>NUCLEOTIDE SEQUENCE</scope>
</reference>
<evidence type="ECO:0000313" key="1">
    <source>
        <dbReference type="EMBL" id="EJW95596.1"/>
    </source>
</evidence>
<proteinExistence type="predicted"/>
<gene>
    <name evidence="1" type="ORF">EVA_16278</name>
</gene>
<sequence>MNKLTLEAAAGVYSGTVHDAKPYPIHIERNKAFKTGAEWQRNHVWHKPTEQPEESKLVLTLTSYGAFIFGPNHEDWEGAVDHFKIITWAYVDDLKPTPFDEILEANKEILKGSEE</sequence>
<protein>
    <recommendedName>
        <fullName evidence="2">DUF551 domain-containing protein</fullName>
    </recommendedName>
</protein>
<dbReference type="EMBL" id="AMCI01005710">
    <property type="protein sequence ID" value="EJW95596.1"/>
    <property type="molecule type" value="Genomic_DNA"/>
</dbReference>
<comment type="caution">
    <text evidence="1">The sequence shown here is derived from an EMBL/GenBank/DDBJ whole genome shotgun (WGS) entry which is preliminary data.</text>
</comment>
<evidence type="ECO:0008006" key="2">
    <source>
        <dbReference type="Google" id="ProtNLM"/>
    </source>
</evidence>
<organism evidence="1">
    <name type="scientific">gut metagenome</name>
    <dbReference type="NCBI Taxonomy" id="749906"/>
    <lineage>
        <taxon>unclassified sequences</taxon>
        <taxon>metagenomes</taxon>
        <taxon>organismal metagenomes</taxon>
    </lineage>
</organism>
<name>J9FL33_9ZZZZ</name>
<accession>J9FL33</accession>
<dbReference type="AlphaFoldDB" id="J9FL33"/>